<comment type="caution">
    <text evidence="3">The sequence shown here is derived from an EMBL/GenBank/DDBJ whole genome shotgun (WGS) entry which is preliminary data.</text>
</comment>
<name>A0ABV8VGU0_9NOCA</name>
<evidence type="ECO:0000313" key="4">
    <source>
        <dbReference type="Proteomes" id="UP001595844"/>
    </source>
</evidence>
<evidence type="ECO:0000313" key="3">
    <source>
        <dbReference type="EMBL" id="MFC4374516.1"/>
    </source>
</evidence>
<keyword evidence="2" id="KW-0472">Membrane</keyword>
<dbReference type="Proteomes" id="UP001595844">
    <property type="component" value="Unassembled WGS sequence"/>
</dbReference>
<keyword evidence="2" id="KW-0812">Transmembrane</keyword>
<dbReference type="EMBL" id="JBHSDL010000013">
    <property type="protein sequence ID" value="MFC4374516.1"/>
    <property type="molecule type" value="Genomic_DNA"/>
</dbReference>
<evidence type="ECO:0000256" key="1">
    <source>
        <dbReference type="SAM" id="MobiDB-lite"/>
    </source>
</evidence>
<feature type="region of interest" description="Disordered" evidence="1">
    <location>
        <begin position="1"/>
        <end position="35"/>
    </location>
</feature>
<feature type="transmembrane region" description="Helical" evidence="2">
    <location>
        <begin position="47"/>
        <end position="68"/>
    </location>
</feature>
<keyword evidence="2" id="KW-1133">Transmembrane helix</keyword>
<sequence length="111" mass="11666">MTYSDGEHGAVRRDAFGEGQSFPPDPARTTRTHAGEGIEDGYNFPGIILCALGVIALGLCLTATGYGFAGWATISGIAAVVLAGAGVIWLLLEHRRVKAKEGLELTDQRGH</sequence>
<organism evidence="3 4">
    <name type="scientific">Nocardia halotolerans</name>
    <dbReference type="NCBI Taxonomy" id="1755878"/>
    <lineage>
        <taxon>Bacteria</taxon>
        <taxon>Bacillati</taxon>
        <taxon>Actinomycetota</taxon>
        <taxon>Actinomycetes</taxon>
        <taxon>Mycobacteriales</taxon>
        <taxon>Nocardiaceae</taxon>
        <taxon>Nocardia</taxon>
    </lineage>
</organism>
<accession>A0ABV8VGU0</accession>
<evidence type="ECO:0000256" key="2">
    <source>
        <dbReference type="SAM" id="Phobius"/>
    </source>
</evidence>
<feature type="transmembrane region" description="Helical" evidence="2">
    <location>
        <begin position="74"/>
        <end position="92"/>
    </location>
</feature>
<feature type="compositionally biased region" description="Basic and acidic residues" evidence="1">
    <location>
        <begin position="1"/>
        <end position="16"/>
    </location>
</feature>
<protein>
    <recommendedName>
        <fullName evidence="5">UsfY protein</fullName>
    </recommendedName>
</protein>
<reference evidence="4" key="1">
    <citation type="journal article" date="2019" name="Int. J. Syst. Evol. Microbiol.">
        <title>The Global Catalogue of Microorganisms (GCM) 10K type strain sequencing project: providing services to taxonomists for standard genome sequencing and annotation.</title>
        <authorList>
            <consortium name="The Broad Institute Genomics Platform"/>
            <consortium name="The Broad Institute Genome Sequencing Center for Infectious Disease"/>
            <person name="Wu L."/>
            <person name="Ma J."/>
        </authorList>
    </citation>
    <scope>NUCLEOTIDE SEQUENCE [LARGE SCALE GENOMIC DNA]</scope>
    <source>
        <strain evidence="4">IBRC-M 10490</strain>
    </source>
</reference>
<gene>
    <name evidence="3" type="ORF">ACFO5K_10415</name>
</gene>
<proteinExistence type="predicted"/>
<evidence type="ECO:0008006" key="5">
    <source>
        <dbReference type="Google" id="ProtNLM"/>
    </source>
</evidence>
<keyword evidence="4" id="KW-1185">Reference proteome</keyword>
<dbReference type="RefSeq" id="WP_378559677.1">
    <property type="nucleotide sequence ID" value="NZ_JBHSDL010000013.1"/>
</dbReference>